<evidence type="ECO:0000313" key="13">
    <source>
        <dbReference type="Proteomes" id="UP000515291"/>
    </source>
</evidence>
<dbReference type="GO" id="GO:0005886">
    <property type="term" value="C:plasma membrane"/>
    <property type="evidence" value="ECO:0007669"/>
    <property type="project" value="UniProtKB-SubCell"/>
</dbReference>
<dbReference type="FunFam" id="1.10.3730.20:FF:000001">
    <property type="entry name" value="Quaternary ammonium compound resistance transporter SugE"/>
    <property type="match status" value="1"/>
</dbReference>
<feature type="transmembrane region" description="Helical" evidence="9">
    <location>
        <begin position="38"/>
        <end position="55"/>
    </location>
</feature>
<evidence type="ECO:0000256" key="3">
    <source>
        <dbReference type="ARBA" id="ARBA00022475"/>
    </source>
</evidence>
<dbReference type="SUPFAM" id="SSF103481">
    <property type="entry name" value="Multidrug resistance efflux transporter EmrE"/>
    <property type="match status" value="1"/>
</dbReference>
<proteinExistence type="inferred from homology"/>
<protein>
    <submittedName>
        <fullName evidence="11">QacE family quaternary ammonium compound efflux SMR transporter</fullName>
    </submittedName>
    <submittedName>
        <fullName evidence="10">Quaternary ammonium transporter</fullName>
    </submittedName>
</protein>
<dbReference type="AlphaFoldDB" id="A0A165RUD5"/>
<dbReference type="GO" id="GO:1990961">
    <property type="term" value="P:xenobiotic detoxification by transmembrane export across the plasma membrane"/>
    <property type="evidence" value="ECO:0007669"/>
    <property type="project" value="UniProtKB-ARBA"/>
</dbReference>
<dbReference type="GO" id="GO:0015220">
    <property type="term" value="F:choline transmembrane transporter activity"/>
    <property type="evidence" value="ECO:0007669"/>
    <property type="project" value="TreeGrafter"/>
</dbReference>
<keyword evidence="5 9" id="KW-1133">Transmembrane helix</keyword>
<dbReference type="GO" id="GO:0031460">
    <property type="term" value="P:glycine betaine transport"/>
    <property type="evidence" value="ECO:0007669"/>
    <property type="project" value="TreeGrafter"/>
</dbReference>
<evidence type="ECO:0000313" key="12">
    <source>
        <dbReference type="Proteomes" id="UP000076574"/>
    </source>
</evidence>
<dbReference type="Proteomes" id="UP000515291">
    <property type="component" value="Chromosome"/>
</dbReference>
<dbReference type="OrthoDB" id="9808638at2"/>
<reference evidence="10 12" key="1">
    <citation type="submission" date="2016-03" db="EMBL/GenBank/DDBJ databases">
        <title>Microsymbionts genomes from the relict species Vavilovia formosa (Stev.) Fed.</title>
        <authorList>
            <person name="Kopat V."/>
            <person name="Chirak E."/>
            <person name="Kimeklis A."/>
            <person name="Andronov E."/>
        </authorList>
    </citation>
    <scope>NUCLEOTIDE SEQUENCE [LARGE SCALE GENOMIC DNA]</scope>
    <source>
        <strain evidence="10 12">Vaf07</strain>
    </source>
</reference>
<name>A0A165RUD5_9BRAD</name>
<dbReference type="Pfam" id="PF00893">
    <property type="entry name" value="Multi_Drug_Res"/>
    <property type="match status" value="1"/>
</dbReference>
<evidence type="ECO:0000256" key="2">
    <source>
        <dbReference type="ARBA" id="ARBA00022448"/>
    </source>
</evidence>
<evidence type="ECO:0000313" key="10">
    <source>
        <dbReference type="EMBL" id="KZD23127.1"/>
    </source>
</evidence>
<gene>
    <name evidence="10" type="ORF">A4A58_06965</name>
    <name evidence="11" type="ORF">HB776_28490</name>
</gene>
<evidence type="ECO:0000256" key="9">
    <source>
        <dbReference type="SAM" id="Phobius"/>
    </source>
</evidence>
<dbReference type="STRING" id="943830.A4A58_06965"/>
<keyword evidence="3" id="KW-1003">Cell membrane</keyword>
<dbReference type="RefSeq" id="WP_068733204.1">
    <property type="nucleotide sequence ID" value="NZ_CP050292.1"/>
</dbReference>
<dbReference type="InterPro" id="IPR045324">
    <property type="entry name" value="Small_multidrug_res"/>
</dbReference>
<dbReference type="KEGG" id="trb:HB776_28490"/>
<evidence type="ECO:0000256" key="6">
    <source>
        <dbReference type="ARBA" id="ARBA00023136"/>
    </source>
</evidence>
<dbReference type="GO" id="GO:0015199">
    <property type="term" value="F:amino-acid betaine transmembrane transporter activity"/>
    <property type="evidence" value="ECO:0007669"/>
    <property type="project" value="TreeGrafter"/>
</dbReference>
<evidence type="ECO:0000256" key="7">
    <source>
        <dbReference type="ARBA" id="ARBA00038032"/>
    </source>
</evidence>
<accession>A0A165RUD5</accession>
<evidence type="ECO:0000256" key="4">
    <source>
        <dbReference type="ARBA" id="ARBA00022692"/>
    </source>
</evidence>
<dbReference type="EMBL" id="LVYV01000012">
    <property type="protein sequence ID" value="KZD23127.1"/>
    <property type="molecule type" value="Genomic_DNA"/>
</dbReference>
<keyword evidence="4 8" id="KW-0812">Transmembrane</keyword>
<evidence type="ECO:0000256" key="8">
    <source>
        <dbReference type="RuleBase" id="RU003942"/>
    </source>
</evidence>
<reference evidence="11" key="3">
    <citation type="journal article" date="2020" name="Mol. Plant Microbe Interact.">
        <title>Complete genome sequences of four natural Pseudomonas isolates that catabolize a wide range of aromatic compounds relevant to lignin valorization.</title>
        <authorList>
            <person name="Hatmaker E.A."/>
            <person name="Presle G."/>
            <person name="Cannon O."/>
            <person name="Guss A.M."/>
            <person name="Elkins J.G."/>
        </authorList>
    </citation>
    <scope>NUCLEOTIDE SEQUENCE</scope>
    <source>
        <strain evidence="11">581</strain>
    </source>
</reference>
<evidence type="ECO:0000313" key="11">
    <source>
        <dbReference type="EMBL" id="QND74707.1"/>
    </source>
</evidence>
<reference evidence="13" key="2">
    <citation type="journal article" date="2020" name="Mol. Plant Microbe">
        <title>Rhizobial microsymbionts of the narrowly endemic Oxytropis species growing in Kamchatka are characterized by significant genetic diversity and possess a set of genes that are associated with T3SS and T6SS secretion systems and can affect the development of symbiosis.</title>
        <authorList>
            <person name="Safronova V."/>
            <person name="Guro P."/>
            <person name="Sazanova A."/>
            <person name="Kuznetsova I."/>
            <person name="Belimov A."/>
            <person name="Yakubov V."/>
            <person name="Chirak E."/>
            <person name="Afonin A."/>
            <person name="Gogolev Y."/>
            <person name="Andronov E."/>
            <person name="Tikhonovich I."/>
        </authorList>
    </citation>
    <scope>NUCLEOTIDE SEQUENCE [LARGE SCALE GENOMIC DNA]</scope>
    <source>
        <strain evidence="13">581</strain>
    </source>
</reference>
<dbReference type="InterPro" id="IPR000390">
    <property type="entry name" value="Small_drug/metabolite_transptr"/>
</dbReference>
<sequence length="114" mass="12107">MTPTFLNYAALGCAIVLETIGTALLAQSQQFTKLWPTFGMAVCYILSLYFLSHALKVMPVGIAYAIWSGLGIVLISAVSYFAFRQALDLAAIIGIGFILTGVVIVNAFSASASH</sequence>
<dbReference type="GO" id="GO:0015297">
    <property type="term" value="F:antiporter activity"/>
    <property type="evidence" value="ECO:0007669"/>
    <property type="project" value="TreeGrafter"/>
</dbReference>
<keyword evidence="6 9" id="KW-0472">Membrane</keyword>
<feature type="transmembrane region" description="Helical" evidence="9">
    <location>
        <begin position="6"/>
        <end position="26"/>
    </location>
</feature>
<dbReference type="EMBL" id="CP050292">
    <property type="protein sequence ID" value="QND74707.1"/>
    <property type="molecule type" value="Genomic_DNA"/>
</dbReference>
<evidence type="ECO:0000256" key="1">
    <source>
        <dbReference type="ARBA" id="ARBA00004651"/>
    </source>
</evidence>
<keyword evidence="12" id="KW-1185">Reference proteome</keyword>
<feature type="transmembrane region" description="Helical" evidence="9">
    <location>
        <begin position="89"/>
        <end position="108"/>
    </location>
</feature>
<comment type="similarity">
    <text evidence="7 8">Belongs to the drug/metabolite transporter (DMT) superfamily. Small multidrug resistance (SMR) (TC 2.A.7.1) family.</text>
</comment>
<keyword evidence="2" id="KW-0813">Transport</keyword>
<evidence type="ECO:0000256" key="5">
    <source>
        <dbReference type="ARBA" id="ARBA00022989"/>
    </source>
</evidence>
<comment type="subcellular location">
    <subcellularLocation>
        <location evidence="1 8">Cell membrane</location>
        <topology evidence="1 8">Multi-pass membrane protein</topology>
    </subcellularLocation>
</comment>
<dbReference type="Gene3D" id="1.10.3730.20">
    <property type="match status" value="1"/>
</dbReference>
<dbReference type="Proteomes" id="UP000076574">
    <property type="component" value="Unassembled WGS sequence"/>
</dbReference>
<dbReference type="PANTHER" id="PTHR30561">
    <property type="entry name" value="SMR FAMILY PROTON-DEPENDENT DRUG EFFLUX TRANSPORTER SUGE"/>
    <property type="match status" value="1"/>
</dbReference>
<dbReference type="PANTHER" id="PTHR30561:SF1">
    <property type="entry name" value="MULTIDRUG TRANSPORTER EMRE"/>
    <property type="match status" value="1"/>
</dbReference>
<feature type="transmembrane region" description="Helical" evidence="9">
    <location>
        <begin position="61"/>
        <end position="82"/>
    </location>
</feature>
<dbReference type="InterPro" id="IPR037185">
    <property type="entry name" value="EmrE-like"/>
</dbReference>
<organism evidence="10 12">
    <name type="scientific">Tardiphaga robiniae</name>
    <dbReference type="NCBI Taxonomy" id="943830"/>
    <lineage>
        <taxon>Bacteria</taxon>
        <taxon>Pseudomonadati</taxon>
        <taxon>Pseudomonadota</taxon>
        <taxon>Alphaproteobacteria</taxon>
        <taxon>Hyphomicrobiales</taxon>
        <taxon>Nitrobacteraceae</taxon>
        <taxon>Tardiphaga</taxon>
    </lineage>
</organism>